<name>A6GIN8_9BACT</name>
<dbReference type="RefSeq" id="WP_006976574.1">
    <property type="nucleotide sequence ID" value="NZ_ABCS01000140.1"/>
</dbReference>
<dbReference type="AlphaFoldDB" id="A6GIN8"/>
<protein>
    <recommendedName>
        <fullName evidence="1">Abortive phage infection protein C-terminal domain-containing protein</fullName>
    </recommendedName>
</protein>
<dbReference type="InterPro" id="IPR018891">
    <property type="entry name" value="AIPR_C"/>
</dbReference>
<reference evidence="2 3" key="1">
    <citation type="submission" date="2007-06" db="EMBL/GenBank/DDBJ databases">
        <authorList>
            <person name="Shimkets L."/>
            <person name="Ferriera S."/>
            <person name="Johnson J."/>
            <person name="Kravitz S."/>
            <person name="Beeson K."/>
            <person name="Sutton G."/>
            <person name="Rogers Y.-H."/>
            <person name="Friedman R."/>
            <person name="Frazier M."/>
            <person name="Venter J.C."/>
        </authorList>
    </citation>
    <scope>NUCLEOTIDE SEQUENCE [LARGE SCALE GENOMIC DNA]</scope>
    <source>
        <strain evidence="2 3">SIR-1</strain>
    </source>
</reference>
<comment type="caution">
    <text evidence="2">The sequence shown here is derived from an EMBL/GenBank/DDBJ whole genome shotgun (WGS) entry which is preliminary data.</text>
</comment>
<organism evidence="2 3">
    <name type="scientific">Plesiocystis pacifica SIR-1</name>
    <dbReference type="NCBI Taxonomy" id="391625"/>
    <lineage>
        <taxon>Bacteria</taxon>
        <taxon>Pseudomonadati</taxon>
        <taxon>Myxococcota</taxon>
        <taxon>Polyangia</taxon>
        <taxon>Nannocystales</taxon>
        <taxon>Nannocystaceae</taxon>
        <taxon>Plesiocystis</taxon>
    </lineage>
</organism>
<dbReference type="STRING" id="391625.PPSIR1_05846"/>
<dbReference type="OrthoDB" id="7375054at2"/>
<proteinExistence type="predicted"/>
<dbReference type="EMBL" id="ABCS01000140">
    <property type="protein sequence ID" value="EDM74260.1"/>
    <property type="molecule type" value="Genomic_DNA"/>
</dbReference>
<keyword evidence="3" id="KW-1185">Reference proteome</keyword>
<dbReference type="eggNOG" id="ENOG502Z8B6">
    <property type="taxonomic scope" value="Bacteria"/>
</dbReference>
<accession>A6GIN8</accession>
<sequence>MTAHQFHPKFVRRIPDPVFSGAERHILMCAVQDVPEGIRKDPNPREQKIDRSIWKEIKRHLFNEEGSPNTFHLKNKGITLIASKVRKREGNVIEVVLEPGDGIVDGGHTYELIVENLARLRAVQDETGALNQFVKFEILTGVERPLATEIAGGLNTAIQVQRSSLENLRGKFQWIKDELEGTGFADNIAFRENDAGKHDIREIIAWLDCFNIFAFPNDGDEHPVRAYMSKATVLDAYCDNLEQYQRLRPVLRDILVFHDIVSQEARDRHNERGGKAANLAFVEKRKSGKYKFAFSGKEDRHRLSRGALMPMLAGFRWMLTTDEDGRVCWRGSFDEVLALWRRVGGDLMKATQRTSEGENRRTHAIGRSANHWETIHGIVVKKELMAAARARR</sequence>
<evidence type="ECO:0000313" key="2">
    <source>
        <dbReference type="EMBL" id="EDM74260.1"/>
    </source>
</evidence>
<gene>
    <name evidence="2" type="ORF">PPSIR1_05846</name>
</gene>
<evidence type="ECO:0000259" key="1">
    <source>
        <dbReference type="Pfam" id="PF10592"/>
    </source>
</evidence>
<evidence type="ECO:0000313" key="3">
    <source>
        <dbReference type="Proteomes" id="UP000005801"/>
    </source>
</evidence>
<dbReference type="Pfam" id="PF10592">
    <property type="entry name" value="AIPR"/>
    <property type="match status" value="1"/>
</dbReference>
<dbReference type="Proteomes" id="UP000005801">
    <property type="component" value="Unassembled WGS sequence"/>
</dbReference>
<feature type="domain" description="Abortive phage infection protein C-terminal" evidence="1">
    <location>
        <begin position="42"/>
        <end position="191"/>
    </location>
</feature>